<feature type="domain" description="DUF1468" evidence="2">
    <location>
        <begin position="5"/>
        <end position="141"/>
    </location>
</feature>
<feature type="transmembrane region" description="Helical" evidence="1">
    <location>
        <begin position="39"/>
        <end position="57"/>
    </location>
</feature>
<proteinExistence type="predicted"/>
<evidence type="ECO:0000256" key="1">
    <source>
        <dbReference type="SAM" id="Phobius"/>
    </source>
</evidence>
<evidence type="ECO:0000259" key="2">
    <source>
        <dbReference type="Pfam" id="PF07331"/>
    </source>
</evidence>
<dbReference type="Pfam" id="PF07331">
    <property type="entry name" value="TctB"/>
    <property type="match status" value="1"/>
</dbReference>
<keyword evidence="1" id="KW-0472">Membrane</keyword>
<dbReference type="EMBL" id="FLUQ01000001">
    <property type="protein sequence ID" value="SBV98047.1"/>
    <property type="molecule type" value="Genomic_DNA"/>
</dbReference>
<reference evidence="3" key="1">
    <citation type="submission" date="2016-04" db="EMBL/GenBank/DDBJ databases">
        <authorList>
            <person name="Evans L.H."/>
            <person name="Alamgir A."/>
            <person name="Owens N."/>
            <person name="Weber N.D."/>
            <person name="Virtaneva K."/>
            <person name="Barbian K."/>
            <person name="Babar A."/>
            <person name="Rosenke K."/>
        </authorList>
    </citation>
    <scope>NUCLEOTIDE SEQUENCE</scope>
    <source>
        <strain evidence="3">86</strain>
    </source>
</reference>
<dbReference type="AlphaFoldDB" id="A0A212JF24"/>
<accession>A0A212JF24</accession>
<evidence type="ECO:0000313" key="3">
    <source>
        <dbReference type="EMBL" id="SBV98047.1"/>
    </source>
</evidence>
<name>A0A212JF24_9DELT</name>
<protein>
    <recommendedName>
        <fullName evidence="2">DUF1468 domain-containing protein</fullName>
    </recommendedName>
</protein>
<feature type="transmembrane region" description="Helical" evidence="1">
    <location>
        <begin position="77"/>
        <end position="106"/>
    </location>
</feature>
<gene>
    <name evidence="3" type="ORF">KL86DPRO_11321</name>
</gene>
<keyword evidence="1" id="KW-1133">Transmembrane helix</keyword>
<organism evidence="3">
    <name type="scientific">uncultured delta proteobacterium</name>
    <dbReference type="NCBI Taxonomy" id="34034"/>
    <lineage>
        <taxon>Bacteria</taxon>
        <taxon>Deltaproteobacteria</taxon>
        <taxon>environmental samples</taxon>
    </lineage>
</organism>
<keyword evidence="1" id="KW-0812">Transmembrane</keyword>
<dbReference type="InterPro" id="IPR009936">
    <property type="entry name" value="DUF1468"/>
</dbReference>
<sequence length="148" mass="15871">MGNIALFLFCLLAGGFVFWETGTYPPPADASMDAGFYPRVLVCVLFLLATILAVTLIRKRKRSGRFSPGSPPSSASLALVGCMVLYCLLLTVAGYAVATILFVFAVTLLFRGSIKEGAAVSLSATVFLEALFRYGFQVPLPPGMMNLF</sequence>